<dbReference type="GO" id="GO:0005886">
    <property type="term" value="C:plasma membrane"/>
    <property type="evidence" value="ECO:0007669"/>
    <property type="project" value="UniProtKB-SubCell"/>
</dbReference>
<gene>
    <name evidence="7" type="ORF">A2841_01525</name>
</gene>
<evidence type="ECO:0008006" key="9">
    <source>
        <dbReference type="Google" id="ProtNLM"/>
    </source>
</evidence>
<keyword evidence="3 6" id="KW-0812">Transmembrane</keyword>
<dbReference type="AlphaFoldDB" id="A0A1F6C1X7"/>
<organism evidence="7 8">
    <name type="scientific">Candidatus Kaiserbacteria bacterium RIFCSPHIGHO2_01_FULL_48_10</name>
    <dbReference type="NCBI Taxonomy" id="1798476"/>
    <lineage>
        <taxon>Bacteria</taxon>
        <taxon>Candidatus Kaiseribacteriota</taxon>
    </lineage>
</organism>
<feature type="transmembrane region" description="Helical" evidence="6">
    <location>
        <begin position="39"/>
        <end position="57"/>
    </location>
</feature>
<dbReference type="PANTHER" id="PTHR40277">
    <property type="entry name" value="BLL5419 PROTEIN"/>
    <property type="match status" value="1"/>
</dbReference>
<dbReference type="InterPro" id="IPR022791">
    <property type="entry name" value="L-PG_synthase/AglD"/>
</dbReference>
<name>A0A1F6C1X7_9BACT</name>
<dbReference type="Proteomes" id="UP000178249">
    <property type="component" value="Unassembled WGS sequence"/>
</dbReference>
<evidence type="ECO:0000256" key="4">
    <source>
        <dbReference type="ARBA" id="ARBA00022989"/>
    </source>
</evidence>
<dbReference type="EMBL" id="MFKP01000054">
    <property type="protein sequence ID" value="OGG43078.1"/>
    <property type="molecule type" value="Genomic_DNA"/>
</dbReference>
<keyword evidence="2" id="KW-1003">Cell membrane</keyword>
<reference evidence="7 8" key="1">
    <citation type="journal article" date="2016" name="Nat. Commun.">
        <title>Thousands of microbial genomes shed light on interconnected biogeochemical processes in an aquifer system.</title>
        <authorList>
            <person name="Anantharaman K."/>
            <person name="Brown C.T."/>
            <person name="Hug L.A."/>
            <person name="Sharon I."/>
            <person name="Castelle C.J."/>
            <person name="Probst A.J."/>
            <person name="Thomas B.C."/>
            <person name="Singh A."/>
            <person name="Wilkins M.J."/>
            <person name="Karaoz U."/>
            <person name="Brodie E.L."/>
            <person name="Williams K.H."/>
            <person name="Hubbard S.S."/>
            <person name="Banfield J.F."/>
        </authorList>
    </citation>
    <scope>NUCLEOTIDE SEQUENCE [LARGE SCALE GENOMIC DNA]</scope>
</reference>
<evidence type="ECO:0000256" key="3">
    <source>
        <dbReference type="ARBA" id="ARBA00022692"/>
    </source>
</evidence>
<evidence type="ECO:0000256" key="5">
    <source>
        <dbReference type="ARBA" id="ARBA00023136"/>
    </source>
</evidence>
<proteinExistence type="predicted"/>
<keyword evidence="4 6" id="KW-1133">Transmembrane helix</keyword>
<sequence length="320" mass="34466">MSFKKSGAFAIKLLVTGAILAFLFSIVDIQEVSTAITTIPVWTFLVVIGGYFTALFFGTVRWSILLSAQGITIPLSHLLAYNFSWMFYSIALPGGKLGAEAIRIFQILADTKDVITPREKIVIASLMDRVIAILALALVALPFFIVMRETIIAEFSPFVGALAAIGFVGLIALAFVPFEFFFRPFLRFMPPTVASVVSSMGGVLTAYRRRPFLFASTLILSFLMNLALAGGLFVITTALGIPVSFFELFSVFCISMLAAIVPFTIGGIGVREGTLVFLVSTISGASLTLSFSASLIMLGASLAVAAIGGVVEFYRHYLRS</sequence>
<dbReference type="Pfam" id="PF03706">
    <property type="entry name" value="LPG_synthase_TM"/>
    <property type="match status" value="1"/>
</dbReference>
<feature type="transmembrane region" description="Helical" evidence="6">
    <location>
        <begin position="295"/>
        <end position="314"/>
    </location>
</feature>
<protein>
    <recommendedName>
        <fullName evidence="9">Flippase-like domain-containing protein</fullName>
    </recommendedName>
</protein>
<comment type="subcellular location">
    <subcellularLocation>
        <location evidence="1">Cell membrane</location>
        <topology evidence="1">Multi-pass membrane protein</topology>
    </subcellularLocation>
</comment>
<dbReference type="PANTHER" id="PTHR40277:SF1">
    <property type="entry name" value="BLL5419 PROTEIN"/>
    <property type="match status" value="1"/>
</dbReference>
<keyword evidence="5 6" id="KW-0472">Membrane</keyword>
<evidence type="ECO:0000256" key="6">
    <source>
        <dbReference type="SAM" id="Phobius"/>
    </source>
</evidence>
<accession>A0A1F6C1X7</accession>
<feature type="transmembrane region" description="Helical" evidence="6">
    <location>
        <begin position="212"/>
        <end position="235"/>
    </location>
</feature>
<feature type="transmembrane region" description="Helical" evidence="6">
    <location>
        <begin position="64"/>
        <end position="88"/>
    </location>
</feature>
<feature type="transmembrane region" description="Helical" evidence="6">
    <location>
        <begin position="158"/>
        <end position="182"/>
    </location>
</feature>
<evidence type="ECO:0000256" key="1">
    <source>
        <dbReference type="ARBA" id="ARBA00004651"/>
    </source>
</evidence>
<evidence type="ECO:0000256" key="2">
    <source>
        <dbReference type="ARBA" id="ARBA00022475"/>
    </source>
</evidence>
<comment type="caution">
    <text evidence="7">The sequence shown here is derived from an EMBL/GenBank/DDBJ whole genome shotgun (WGS) entry which is preliminary data.</text>
</comment>
<feature type="transmembrane region" description="Helical" evidence="6">
    <location>
        <begin position="241"/>
        <end position="261"/>
    </location>
</feature>
<feature type="transmembrane region" description="Helical" evidence="6">
    <location>
        <begin position="121"/>
        <end position="146"/>
    </location>
</feature>
<evidence type="ECO:0000313" key="7">
    <source>
        <dbReference type="EMBL" id="OGG43078.1"/>
    </source>
</evidence>
<evidence type="ECO:0000313" key="8">
    <source>
        <dbReference type="Proteomes" id="UP000178249"/>
    </source>
</evidence>